<dbReference type="RefSeq" id="WP_099915251.1">
    <property type="nucleotide sequence ID" value="NZ_BMHS01000010.1"/>
</dbReference>
<dbReference type="OrthoDB" id="393237at2"/>
<organism evidence="3 4">
    <name type="scientific">Massilia psychrophila</name>
    <dbReference type="NCBI Taxonomy" id="1603353"/>
    <lineage>
        <taxon>Bacteria</taxon>
        <taxon>Pseudomonadati</taxon>
        <taxon>Pseudomonadota</taxon>
        <taxon>Betaproteobacteria</taxon>
        <taxon>Burkholderiales</taxon>
        <taxon>Oxalobacteraceae</taxon>
        <taxon>Telluria group</taxon>
        <taxon>Massilia</taxon>
    </lineage>
</organism>
<feature type="domain" description="NERD" evidence="1">
    <location>
        <begin position="19"/>
        <end position="90"/>
    </location>
</feature>
<protein>
    <submittedName>
        <fullName evidence="3">Nuclease</fullName>
    </submittedName>
</protein>
<evidence type="ECO:0000313" key="4">
    <source>
        <dbReference type="Proteomes" id="UP000228593"/>
    </source>
</evidence>
<dbReference type="InterPro" id="IPR027785">
    <property type="entry name" value="UvrD-like_helicase_C"/>
</dbReference>
<reference evidence="3 4" key="1">
    <citation type="submission" date="2017-10" db="EMBL/GenBank/DDBJ databases">
        <title>Massilia psychrophilum sp. nov., a novel purple-pigmented bacterium isolated from Tianshan glacier, Xinjiang Municipality, China.</title>
        <authorList>
            <person name="Wang H."/>
        </authorList>
    </citation>
    <scope>NUCLEOTIDE SEQUENCE [LARGE SCALE GENOMIC DNA]</scope>
    <source>
        <strain evidence="3 4">JCM 30813</strain>
    </source>
</reference>
<comment type="caution">
    <text evidence="3">The sequence shown here is derived from an EMBL/GenBank/DDBJ whole genome shotgun (WGS) entry which is preliminary data.</text>
</comment>
<sequence>MAHIHPAGWREMSVTGAAAREIETLAYLDVALEDAPYSIYHGVHWTNVEHGFSAYGEIDFIVVAPSGRVLVIEQKSGFLTETPDGLVKRYQGRASNVRTQILHTIDGLVKRFANEPGPSALSIDYLLYCPDYHVRDPQLAGIDPRHIIDATAKDQLAEVIREVLPLRQADAAGDPDDHAKQFDKVTRFLGDTLSLRPDPSAMIGSAAQMVTRLSGGLATWARRLDFSPFRLRVIGTAGSGKTQLALAEYYAAVDAGLRPLYVCFNRPLADHIERLVPPGGRVATFHMLGDAFLRAGGVSPDYSSADVWGRMETALATEELPEAWKFDVLIVDEGQDFSGAWRDILLRMLKEGGRATWLEDPMQNLYGREMVVLDGWVTLHSQTNYRSPRQIVDMLAAIGGGVREAVEAGSPFDGADIDVLAYAEGDNAAMIAQTKHAITLCLAAGFARHDIAIASFHGRAKSALLDLDTLGDAHTLKSFTGAYDLFGNPIFREGALLAESVYRFKGQSAPAVIFTEVDFDSIDELVFRKLFVGMTRARLKLVLVLSERAAAKLLERL</sequence>
<dbReference type="Gene3D" id="3.40.50.300">
    <property type="entry name" value="P-loop containing nucleotide triphosphate hydrolases"/>
    <property type="match status" value="2"/>
</dbReference>
<gene>
    <name evidence="3" type="ORF">CR103_06810</name>
</gene>
<evidence type="ECO:0000259" key="1">
    <source>
        <dbReference type="Pfam" id="PF08378"/>
    </source>
</evidence>
<accession>A0A2G8T3I3</accession>
<dbReference type="InterPro" id="IPR027417">
    <property type="entry name" value="P-loop_NTPase"/>
</dbReference>
<evidence type="ECO:0000313" key="3">
    <source>
        <dbReference type="EMBL" id="PIL40605.1"/>
    </source>
</evidence>
<dbReference type="Pfam" id="PF13538">
    <property type="entry name" value="UvrD_C_2"/>
    <property type="match status" value="1"/>
</dbReference>
<dbReference type="SUPFAM" id="SSF52540">
    <property type="entry name" value="P-loop containing nucleoside triphosphate hydrolases"/>
    <property type="match status" value="1"/>
</dbReference>
<dbReference type="Proteomes" id="UP000228593">
    <property type="component" value="Unassembled WGS sequence"/>
</dbReference>
<name>A0A2G8T3I3_9BURK</name>
<proteinExistence type="predicted"/>
<dbReference type="EMBL" id="PDOB01000007">
    <property type="protein sequence ID" value="PIL40605.1"/>
    <property type="molecule type" value="Genomic_DNA"/>
</dbReference>
<evidence type="ECO:0000259" key="2">
    <source>
        <dbReference type="Pfam" id="PF13538"/>
    </source>
</evidence>
<dbReference type="AlphaFoldDB" id="A0A2G8T3I3"/>
<dbReference type="InterPro" id="IPR011528">
    <property type="entry name" value="NERD"/>
</dbReference>
<feature type="domain" description="UvrD-like helicase C-terminal" evidence="2">
    <location>
        <begin position="497"/>
        <end position="544"/>
    </location>
</feature>
<dbReference type="Pfam" id="PF08378">
    <property type="entry name" value="NERD"/>
    <property type="match status" value="1"/>
</dbReference>
<keyword evidence="4" id="KW-1185">Reference proteome</keyword>